<reference evidence="1 2" key="1">
    <citation type="submission" date="2019-08" db="EMBL/GenBank/DDBJ databases">
        <title>Lentzea from Indian Himalayas.</title>
        <authorList>
            <person name="Mandal S."/>
            <person name="Mallick Gupta A."/>
            <person name="Maiti P.K."/>
            <person name="Sarkar J."/>
            <person name="Mandal S."/>
        </authorList>
    </citation>
    <scope>NUCLEOTIDE SEQUENCE [LARGE SCALE GENOMIC DNA]</scope>
    <source>
        <strain evidence="1 2">PSKA42</strain>
    </source>
</reference>
<dbReference type="EMBL" id="VSRL01000012">
    <property type="protein sequence ID" value="NKE56313.1"/>
    <property type="molecule type" value="Genomic_DNA"/>
</dbReference>
<name>A0ABX1FBI7_9PSEU</name>
<accession>A0ABX1FBI7</accession>
<dbReference type="RefSeq" id="WP_167970888.1">
    <property type="nucleotide sequence ID" value="NZ_VSRL01000012.1"/>
</dbReference>
<protein>
    <submittedName>
        <fullName evidence="1">Uncharacterized protein</fullName>
    </submittedName>
</protein>
<sequence length="227" mass="25546">MSEDIDLEGKVAVFADEIAFLLNAAFDNVPSMLIERHESKRVVRTERPVSLFGENGVELGSLDISNLCQIDATQKYLAVSNSFVKLRSSIDRVPLIRWEYERDAHSKPCAHIQVHAHRGALSHMLSMAGHATPHSMESLHLPVGGARFRPCLEDIVEFLIRDCKLHAKEGWRDAVLQGRERWRRYQARTVVRDMALDAAEVLRGLGYTVIPPEGGDRPDSIKALQGW</sequence>
<evidence type="ECO:0000313" key="2">
    <source>
        <dbReference type="Proteomes" id="UP001515943"/>
    </source>
</evidence>
<evidence type="ECO:0000313" key="1">
    <source>
        <dbReference type="EMBL" id="NKE56313.1"/>
    </source>
</evidence>
<organism evidence="1 2">
    <name type="scientific">Lentzea indica</name>
    <dbReference type="NCBI Taxonomy" id="2604800"/>
    <lineage>
        <taxon>Bacteria</taxon>
        <taxon>Bacillati</taxon>
        <taxon>Actinomycetota</taxon>
        <taxon>Actinomycetes</taxon>
        <taxon>Pseudonocardiales</taxon>
        <taxon>Pseudonocardiaceae</taxon>
        <taxon>Lentzea</taxon>
    </lineage>
</organism>
<dbReference type="Proteomes" id="UP001515943">
    <property type="component" value="Unassembled WGS sequence"/>
</dbReference>
<gene>
    <name evidence="1" type="ORF">FXN61_05520</name>
</gene>
<comment type="caution">
    <text evidence="1">The sequence shown here is derived from an EMBL/GenBank/DDBJ whole genome shotgun (WGS) entry which is preliminary data.</text>
</comment>
<keyword evidence="2" id="KW-1185">Reference proteome</keyword>
<proteinExistence type="predicted"/>